<dbReference type="Gene3D" id="1.10.472.10">
    <property type="entry name" value="Cyclin-like"/>
    <property type="match status" value="2"/>
</dbReference>
<dbReference type="InterPro" id="IPR036915">
    <property type="entry name" value="Cyclin-like_sf"/>
</dbReference>
<feature type="domain" description="Cyclin-like" evidence="8">
    <location>
        <begin position="87"/>
        <end position="169"/>
    </location>
</feature>
<dbReference type="GO" id="GO:0006357">
    <property type="term" value="P:regulation of transcription by RNA polymerase II"/>
    <property type="evidence" value="ECO:0007669"/>
    <property type="project" value="InterPro"/>
</dbReference>
<dbReference type="InterPro" id="IPR031658">
    <property type="entry name" value="Cyclin_C_2"/>
</dbReference>
<dbReference type="Pfam" id="PF00134">
    <property type="entry name" value="Cyclin_N"/>
    <property type="match status" value="1"/>
</dbReference>
<comment type="subunit">
    <text evidence="1">Interacts with the CDC2 protein kinase to form a serine/threonine kinase holoenzyme complex also known as maturation promoting factor (MPF). The cyclin subunit imparts substrate specificity to the complex.</text>
</comment>
<dbReference type="FunFam" id="1.10.472.10:FF:000029">
    <property type="entry name" value="Cyclin h"/>
    <property type="match status" value="1"/>
</dbReference>
<dbReference type="Pfam" id="PF16899">
    <property type="entry name" value="Cyclin_C_2"/>
    <property type="match status" value="1"/>
</dbReference>
<evidence type="ECO:0000256" key="2">
    <source>
        <dbReference type="ARBA" id="ARBA00022618"/>
    </source>
</evidence>
<dbReference type="InterPro" id="IPR043198">
    <property type="entry name" value="Cyclin/Ssn8"/>
</dbReference>
<sequence>MADFLTSTQRAKWIFTSQTLVKKYEEANQRARQILGEYGATLMEVDGNGSLTYPEPRNTAKDGAEKHSRTKPLSIEQEKCVRVYYESNVHNVCKKFPLPRKVQATALIFFKRFYLRWSVMEHQPKYIMLACIYAACKIEEYYVSAEELSKSVVLQDHQMILNYEMIVYQSLEFDLIVYAPYRAVEGFINNMEEFCHCYEGDDQLPRLKTLQEKADLEVDKMMFTDASLLFPPGQLALAALRNANAIHKVIDFDSYLRSIFGRQSSMHKMSELSESLNAIDSWVSKYEIPSKKVKNHIDRKLTSCWGFSSHDEGKKQEKKSKHKSEKSSKEAQSSMPSPV</sequence>
<dbReference type="GO" id="GO:0016538">
    <property type="term" value="F:cyclin-dependent protein serine/threonine kinase regulator activity"/>
    <property type="evidence" value="ECO:0007669"/>
    <property type="project" value="InterPro"/>
</dbReference>
<evidence type="ECO:0000259" key="8">
    <source>
        <dbReference type="SMART" id="SM00385"/>
    </source>
</evidence>
<dbReference type="Proteomes" id="UP000501690">
    <property type="component" value="Linkage Group LG11"/>
</dbReference>
<evidence type="ECO:0000256" key="3">
    <source>
        <dbReference type="ARBA" id="ARBA00023127"/>
    </source>
</evidence>
<feature type="compositionally biased region" description="Basic and acidic residues" evidence="7">
    <location>
        <begin position="58"/>
        <end position="67"/>
    </location>
</feature>
<dbReference type="GO" id="GO:0051301">
    <property type="term" value="P:cell division"/>
    <property type="evidence" value="ECO:0007669"/>
    <property type="project" value="UniProtKB-KW"/>
</dbReference>
<dbReference type="GO" id="GO:0005634">
    <property type="term" value="C:nucleus"/>
    <property type="evidence" value="ECO:0007669"/>
    <property type="project" value="UniProtKB-ARBA"/>
</dbReference>
<name>A0A4D6NQD8_VIGUN</name>
<dbReference type="InterPro" id="IPR013763">
    <property type="entry name" value="Cyclin-like_dom"/>
</dbReference>
<feature type="region of interest" description="Disordered" evidence="7">
    <location>
        <begin position="51"/>
        <end position="70"/>
    </location>
</feature>
<reference evidence="9 10" key="1">
    <citation type="submission" date="2019-04" db="EMBL/GenBank/DDBJ databases">
        <title>An improved genome assembly and genetic linkage map for asparagus bean, Vigna unguiculata ssp. sesquipedialis.</title>
        <authorList>
            <person name="Xia Q."/>
            <person name="Zhang R."/>
            <person name="Dong Y."/>
        </authorList>
    </citation>
    <scope>NUCLEOTIDE SEQUENCE [LARGE SCALE GENOMIC DNA]</scope>
    <source>
        <tissue evidence="9">Leaf</tissue>
    </source>
</reference>
<protein>
    <recommendedName>
        <fullName evidence="5">B-like cyclin</fullName>
    </recommendedName>
</protein>
<keyword evidence="3 6" id="KW-0195">Cyclin</keyword>
<dbReference type="SUPFAM" id="SSF47954">
    <property type="entry name" value="Cyclin-like"/>
    <property type="match status" value="2"/>
</dbReference>
<evidence type="ECO:0000256" key="4">
    <source>
        <dbReference type="ARBA" id="ARBA00023306"/>
    </source>
</evidence>
<keyword evidence="10" id="KW-1185">Reference proteome</keyword>
<feature type="region of interest" description="Disordered" evidence="7">
    <location>
        <begin position="305"/>
        <end position="339"/>
    </location>
</feature>
<keyword evidence="2" id="KW-0132">Cell division</keyword>
<dbReference type="SMART" id="SM00385">
    <property type="entry name" value="CYCLIN"/>
    <property type="match status" value="1"/>
</dbReference>
<dbReference type="AlphaFoldDB" id="A0A4D6NQD8"/>
<evidence type="ECO:0000313" key="9">
    <source>
        <dbReference type="EMBL" id="QCE15182.1"/>
    </source>
</evidence>
<dbReference type="PANTHER" id="PTHR10026">
    <property type="entry name" value="CYCLIN"/>
    <property type="match status" value="1"/>
</dbReference>
<accession>A0A4D6NQD8</accession>
<feature type="compositionally biased region" description="Low complexity" evidence="7">
    <location>
        <begin position="330"/>
        <end position="339"/>
    </location>
</feature>
<evidence type="ECO:0000256" key="1">
    <source>
        <dbReference type="ARBA" id="ARBA00011177"/>
    </source>
</evidence>
<dbReference type="EMBL" id="CP039355">
    <property type="protein sequence ID" value="QCE15182.1"/>
    <property type="molecule type" value="Genomic_DNA"/>
</dbReference>
<keyword evidence="4" id="KW-0131">Cell cycle</keyword>
<dbReference type="InterPro" id="IPR006671">
    <property type="entry name" value="Cyclin_N"/>
</dbReference>
<evidence type="ECO:0000256" key="5">
    <source>
        <dbReference type="ARBA" id="ARBA00032263"/>
    </source>
</evidence>
<comment type="similarity">
    <text evidence="6">Belongs to the cyclin family.</text>
</comment>
<gene>
    <name evidence="9" type="ORF">DEO72_LG11g2191</name>
</gene>
<proteinExistence type="inferred from homology"/>
<evidence type="ECO:0000313" key="10">
    <source>
        <dbReference type="Proteomes" id="UP000501690"/>
    </source>
</evidence>
<evidence type="ECO:0000256" key="6">
    <source>
        <dbReference type="RuleBase" id="RU000383"/>
    </source>
</evidence>
<evidence type="ECO:0000256" key="7">
    <source>
        <dbReference type="SAM" id="MobiDB-lite"/>
    </source>
</evidence>
<organism evidence="9 10">
    <name type="scientific">Vigna unguiculata</name>
    <name type="common">Cowpea</name>
    <dbReference type="NCBI Taxonomy" id="3917"/>
    <lineage>
        <taxon>Eukaryota</taxon>
        <taxon>Viridiplantae</taxon>
        <taxon>Streptophyta</taxon>
        <taxon>Embryophyta</taxon>
        <taxon>Tracheophyta</taxon>
        <taxon>Spermatophyta</taxon>
        <taxon>Magnoliopsida</taxon>
        <taxon>eudicotyledons</taxon>
        <taxon>Gunneridae</taxon>
        <taxon>Pentapetalae</taxon>
        <taxon>rosids</taxon>
        <taxon>fabids</taxon>
        <taxon>Fabales</taxon>
        <taxon>Fabaceae</taxon>
        <taxon>Papilionoideae</taxon>
        <taxon>50 kb inversion clade</taxon>
        <taxon>NPAAA clade</taxon>
        <taxon>indigoferoid/millettioid clade</taxon>
        <taxon>Phaseoleae</taxon>
        <taxon>Vigna</taxon>
    </lineage>
</organism>